<dbReference type="InterPro" id="IPR021317">
    <property type="entry name" value="DUF2917"/>
</dbReference>
<gene>
    <name evidence="1" type="ORF">GGR36_000561</name>
</gene>
<keyword evidence="2" id="KW-1185">Reference proteome</keyword>
<evidence type="ECO:0008006" key="3">
    <source>
        <dbReference type="Google" id="ProtNLM"/>
    </source>
</evidence>
<proteinExistence type="predicted"/>
<dbReference type="Pfam" id="PF11142">
    <property type="entry name" value="DUF2917"/>
    <property type="match status" value="1"/>
</dbReference>
<organism evidence="1 2">
    <name type="scientific">Niveibacterium umoris</name>
    <dbReference type="NCBI Taxonomy" id="1193620"/>
    <lineage>
        <taxon>Bacteria</taxon>
        <taxon>Pseudomonadati</taxon>
        <taxon>Pseudomonadota</taxon>
        <taxon>Betaproteobacteria</taxon>
        <taxon>Rhodocyclales</taxon>
        <taxon>Rhodocyclaceae</taxon>
        <taxon>Niveibacterium</taxon>
    </lineage>
</organism>
<dbReference type="EMBL" id="JACIET010000001">
    <property type="protein sequence ID" value="MBB4011253.1"/>
    <property type="molecule type" value="Genomic_DNA"/>
</dbReference>
<dbReference type="Proteomes" id="UP000561045">
    <property type="component" value="Unassembled WGS sequence"/>
</dbReference>
<reference evidence="1 2" key="1">
    <citation type="submission" date="2020-08" db="EMBL/GenBank/DDBJ databases">
        <title>Genomic Encyclopedia of Type Strains, Phase IV (KMG-IV): sequencing the most valuable type-strain genomes for metagenomic binning, comparative biology and taxonomic classification.</title>
        <authorList>
            <person name="Goeker M."/>
        </authorList>
    </citation>
    <scope>NUCLEOTIDE SEQUENCE [LARGE SCALE GENOMIC DNA]</scope>
    <source>
        <strain evidence="1 2">DSM 106739</strain>
    </source>
</reference>
<evidence type="ECO:0000313" key="1">
    <source>
        <dbReference type="EMBL" id="MBB4011253.1"/>
    </source>
</evidence>
<protein>
    <recommendedName>
        <fullName evidence="3">DUF2917 domain-containing protein</fullName>
    </recommendedName>
</protein>
<evidence type="ECO:0000313" key="2">
    <source>
        <dbReference type="Proteomes" id="UP000561045"/>
    </source>
</evidence>
<name>A0A840BEZ8_9RHOO</name>
<comment type="caution">
    <text evidence="1">The sequence shown here is derived from an EMBL/GenBank/DDBJ whole genome shotgun (WGS) entry which is preliminary data.</text>
</comment>
<sequence length="96" mass="10514">MKVNLTQSQLNLDQGDVLALTDAAGLELRCTRGRIWLTTPDQAGDHILDTGVSFQVTGRGKLVIEATEASRLTLRRRDRASSILSPNPPTLQWAES</sequence>
<accession>A0A840BEZ8</accession>
<dbReference type="RefSeq" id="WP_183631648.1">
    <property type="nucleotide sequence ID" value="NZ_BAABLE010000011.1"/>
</dbReference>
<dbReference type="AlphaFoldDB" id="A0A840BEZ8"/>